<organism evidence="6 7">
    <name type="scientific">Bacillus rhizoplanae</name>
    <dbReference type="NCBI Taxonomy" id="2880966"/>
    <lineage>
        <taxon>Bacteria</taxon>
        <taxon>Bacillati</taxon>
        <taxon>Bacillota</taxon>
        <taxon>Bacilli</taxon>
        <taxon>Bacillales</taxon>
        <taxon>Bacillaceae</taxon>
        <taxon>Bacillus</taxon>
    </lineage>
</organism>
<dbReference type="InterPro" id="IPR046335">
    <property type="entry name" value="LacI/GalR-like_sensor"/>
</dbReference>
<reference evidence="6 7" key="1">
    <citation type="submission" date="2021-10" db="EMBL/GenBank/DDBJ databases">
        <authorList>
            <person name="Criscuolo A."/>
        </authorList>
    </citation>
    <scope>NUCLEOTIDE SEQUENCE [LARGE SCALE GENOMIC DNA]</scope>
    <source>
        <strain evidence="7">CIP 111899</strain>
    </source>
</reference>
<dbReference type="PANTHER" id="PTHR30146">
    <property type="entry name" value="LACI-RELATED TRANSCRIPTIONAL REPRESSOR"/>
    <property type="match status" value="1"/>
</dbReference>
<keyword evidence="1" id="KW-0678">Repressor</keyword>
<keyword evidence="3" id="KW-0238">DNA-binding</keyword>
<dbReference type="InterPro" id="IPR000843">
    <property type="entry name" value="HTH_LacI"/>
</dbReference>
<keyword evidence="2" id="KW-0805">Transcription regulation</keyword>
<dbReference type="PROSITE" id="PS50932">
    <property type="entry name" value="HTH_LACI_2"/>
    <property type="match status" value="1"/>
</dbReference>
<dbReference type="PANTHER" id="PTHR30146:SF95">
    <property type="entry name" value="RIBOSE OPERON REPRESSOR"/>
    <property type="match status" value="1"/>
</dbReference>
<dbReference type="Proteomes" id="UP000789423">
    <property type="component" value="Unassembled WGS sequence"/>
</dbReference>
<proteinExistence type="predicted"/>
<evidence type="ECO:0000313" key="6">
    <source>
        <dbReference type="EMBL" id="CAG9610881.1"/>
    </source>
</evidence>
<evidence type="ECO:0000256" key="3">
    <source>
        <dbReference type="ARBA" id="ARBA00023125"/>
    </source>
</evidence>
<dbReference type="Gene3D" id="3.40.50.2300">
    <property type="match status" value="2"/>
</dbReference>
<dbReference type="PRINTS" id="PR00036">
    <property type="entry name" value="HTHLACI"/>
</dbReference>
<evidence type="ECO:0000313" key="7">
    <source>
        <dbReference type="Proteomes" id="UP000789423"/>
    </source>
</evidence>
<dbReference type="RefSeq" id="WP_230573245.1">
    <property type="nucleotide sequence ID" value="NZ_CAKJTI010000001.1"/>
</dbReference>
<evidence type="ECO:0000256" key="4">
    <source>
        <dbReference type="ARBA" id="ARBA00023163"/>
    </source>
</evidence>
<dbReference type="Pfam" id="PF13377">
    <property type="entry name" value="Peripla_BP_3"/>
    <property type="match status" value="1"/>
</dbReference>
<name>A0ABN7ZUX5_9BACI</name>
<keyword evidence="7" id="KW-1185">Reference proteome</keyword>
<evidence type="ECO:0000256" key="2">
    <source>
        <dbReference type="ARBA" id="ARBA00023015"/>
    </source>
</evidence>
<dbReference type="PROSITE" id="PS00356">
    <property type="entry name" value="HTH_LACI_1"/>
    <property type="match status" value="1"/>
</dbReference>
<dbReference type="InterPro" id="IPR028082">
    <property type="entry name" value="Peripla_BP_I"/>
</dbReference>
<dbReference type="EMBL" id="CAKJTI010000001">
    <property type="protein sequence ID" value="CAG9610881.1"/>
    <property type="molecule type" value="Genomic_DNA"/>
</dbReference>
<dbReference type="InterPro" id="IPR010982">
    <property type="entry name" value="Lambda_DNA-bd_dom_sf"/>
</dbReference>
<dbReference type="Gene3D" id="1.10.260.40">
    <property type="entry name" value="lambda repressor-like DNA-binding domains"/>
    <property type="match status" value="1"/>
</dbReference>
<dbReference type="SUPFAM" id="SSF47413">
    <property type="entry name" value="lambda repressor-like DNA-binding domains"/>
    <property type="match status" value="1"/>
</dbReference>
<evidence type="ECO:0000256" key="1">
    <source>
        <dbReference type="ARBA" id="ARBA00022491"/>
    </source>
</evidence>
<gene>
    <name evidence="6" type="primary">degA</name>
    <name evidence="6" type="ORF">BACCIP111899_00053</name>
</gene>
<keyword evidence="4" id="KW-0804">Transcription</keyword>
<evidence type="ECO:0000259" key="5">
    <source>
        <dbReference type="PROSITE" id="PS50932"/>
    </source>
</evidence>
<protein>
    <submittedName>
        <fullName evidence="6">HTH-type transcriptional regulator DegA</fullName>
    </submittedName>
</protein>
<accession>A0ABN7ZUX5</accession>
<dbReference type="CDD" id="cd01392">
    <property type="entry name" value="HTH_LacI"/>
    <property type="match status" value="1"/>
</dbReference>
<feature type="domain" description="HTH lacI-type" evidence="5">
    <location>
        <begin position="2"/>
        <end position="56"/>
    </location>
</feature>
<dbReference type="SUPFAM" id="SSF53822">
    <property type="entry name" value="Periplasmic binding protein-like I"/>
    <property type="match status" value="1"/>
</dbReference>
<dbReference type="SMART" id="SM00354">
    <property type="entry name" value="HTH_LACI"/>
    <property type="match status" value="1"/>
</dbReference>
<dbReference type="Pfam" id="PF00356">
    <property type="entry name" value="LacI"/>
    <property type="match status" value="1"/>
</dbReference>
<sequence>MATIRDVAKLAGVSVATVSRVLNEKGYVHEDTVKQVKKAIEELQYRPNAVAKALFKKSSTMIALLVPDLQDPASLPLLTVIEEEAYKEGYQIIICNMKHKRGYMDVLEQNNIAGVIMTRDVYESLQKEITSVPFVIVDSVEGFSLHYYNAAIQAVSILEEKGCQFLAYIHEETNNEAMEEHFTGFLDAVWERKISYRVIKTHREETDSEQIAVEVLQKYPYIDGIITCSDIVGIGFIRAAQKLYISIPKHLQVIGLNGIVQGEWSTPALTTIAQPITSVGALAIHKLIAKIKKVEYNQEVADLDFVLIERESTK</sequence>
<comment type="caution">
    <text evidence="6">The sequence shown here is derived from an EMBL/GenBank/DDBJ whole genome shotgun (WGS) entry which is preliminary data.</text>
</comment>